<dbReference type="InterPro" id="IPR007214">
    <property type="entry name" value="YbaK/aa-tRNA-synth-assoc-dom"/>
</dbReference>
<dbReference type="SUPFAM" id="SSF55729">
    <property type="entry name" value="Acyl-CoA N-acyltransferases (Nat)"/>
    <property type="match status" value="1"/>
</dbReference>
<proteinExistence type="predicted"/>
<dbReference type="EMBL" id="BDEC01000002">
    <property type="protein sequence ID" value="GBD67232.1"/>
    <property type="molecule type" value="Genomic_DNA"/>
</dbReference>
<dbReference type="GO" id="GO:0016747">
    <property type="term" value="F:acyltransferase activity, transferring groups other than amino-acyl groups"/>
    <property type="evidence" value="ECO:0007669"/>
    <property type="project" value="InterPro"/>
</dbReference>
<keyword evidence="1" id="KW-0648">Protein biosynthesis</keyword>
<dbReference type="InterPro" id="IPR016181">
    <property type="entry name" value="Acyl_CoA_acyltransferase"/>
</dbReference>
<dbReference type="PANTHER" id="PTHR43792:SF1">
    <property type="entry name" value="N-ACETYLTRANSFERASE DOMAIN-CONTAINING PROTEIN"/>
    <property type="match status" value="1"/>
</dbReference>
<dbReference type="RefSeq" id="WP_014124660.1">
    <property type="nucleotide sequence ID" value="NZ_BAABQP010000005.1"/>
</dbReference>
<protein>
    <submittedName>
        <fullName evidence="2">Putative acetyltransferase</fullName>
    </submittedName>
</protein>
<dbReference type="SUPFAM" id="SSF55826">
    <property type="entry name" value="YbaK/ProRS associated domain"/>
    <property type="match status" value="1"/>
</dbReference>
<evidence type="ECO:0000313" key="3">
    <source>
        <dbReference type="Proteomes" id="UP000236214"/>
    </source>
</evidence>
<gene>
    <name evidence="2" type="ORF">TEHN7118_0038</name>
</gene>
<dbReference type="InterPro" id="IPR000182">
    <property type="entry name" value="GNAT_dom"/>
</dbReference>
<sequence length="341" mass="39432">MENIGTIRLETKRLNLRLLTPEDAQQMFDHWANDGKVTKYLNWKPYQTVKDVRNNLSEYQKNYIDVDYFFWGIEEKVSQQLIGTISASVADKTAKVAEVGYCIGQNWWCKGYTSEALEEVIAYLLEKNDFKRIEAIHDTDNTPSGKVMEKAGMSYEGTLRQRLVNNRGLVDGVYYAILKKDYISQKAQHQIYSFLNEANISYQLLEHKAVYTINEIDFDIPGISVKNLFLQGKDDFYLLILTEDKRAILKTIAQEVGERHLSFASEQKLSQLLHTTQGAVSPLGLLFDKEQKVQLIIDEQIPVRGKISFHPNRNDKTLIFDFKDFLTFLTKVNHPPKYINN</sequence>
<dbReference type="InterPro" id="IPR051531">
    <property type="entry name" value="N-acetyltransferase"/>
</dbReference>
<organism evidence="2 3">
    <name type="scientific">Tetragenococcus halophilus subsp. halophilus</name>
    <dbReference type="NCBI Taxonomy" id="1513897"/>
    <lineage>
        <taxon>Bacteria</taxon>
        <taxon>Bacillati</taxon>
        <taxon>Bacillota</taxon>
        <taxon>Bacilli</taxon>
        <taxon>Lactobacillales</taxon>
        <taxon>Enterococcaceae</taxon>
        <taxon>Tetragenococcus</taxon>
    </lineage>
</organism>
<dbReference type="PANTHER" id="PTHR43792">
    <property type="entry name" value="GNAT FAMILY, PUTATIVE (AFU_ORTHOLOGUE AFUA_3G00765)-RELATED-RELATED"/>
    <property type="match status" value="1"/>
</dbReference>
<dbReference type="Pfam" id="PF13302">
    <property type="entry name" value="Acetyltransf_3"/>
    <property type="match status" value="1"/>
</dbReference>
<dbReference type="Gene3D" id="3.40.630.30">
    <property type="match status" value="1"/>
</dbReference>
<keyword evidence="2" id="KW-0808">Transferase</keyword>
<evidence type="ECO:0000256" key="1">
    <source>
        <dbReference type="ARBA" id="ARBA00022917"/>
    </source>
</evidence>
<dbReference type="CDD" id="cd04335">
    <property type="entry name" value="PrdX_deacylase"/>
    <property type="match status" value="1"/>
</dbReference>
<dbReference type="Gene3D" id="3.90.960.10">
    <property type="entry name" value="YbaK/aminoacyl-tRNA synthetase-associated domain"/>
    <property type="match status" value="1"/>
</dbReference>
<dbReference type="PROSITE" id="PS51186">
    <property type="entry name" value="GNAT"/>
    <property type="match status" value="1"/>
</dbReference>
<comment type="caution">
    <text evidence="2">The sequence shown here is derived from an EMBL/GenBank/DDBJ whole genome shotgun (WGS) entry which is preliminary data.</text>
</comment>
<accession>A0A2H6DDR1</accession>
<dbReference type="GO" id="GO:0006412">
    <property type="term" value="P:translation"/>
    <property type="evidence" value="ECO:0007669"/>
    <property type="project" value="UniProtKB-KW"/>
</dbReference>
<keyword evidence="3" id="KW-1185">Reference proteome</keyword>
<name>A0A2H6DDR1_TETHA</name>
<evidence type="ECO:0000313" key="2">
    <source>
        <dbReference type="EMBL" id="GBD67232.1"/>
    </source>
</evidence>
<dbReference type="GO" id="GO:0002161">
    <property type="term" value="F:aminoacyl-tRNA deacylase activity"/>
    <property type="evidence" value="ECO:0007669"/>
    <property type="project" value="InterPro"/>
</dbReference>
<dbReference type="Proteomes" id="UP000236214">
    <property type="component" value="Unassembled WGS sequence"/>
</dbReference>
<reference evidence="2 3" key="1">
    <citation type="submission" date="2016-05" db="EMBL/GenBank/DDBJ databases">
        <title>Whole genome sequencing of Tetragenococcus halophilus subsp. halophilus NISL 7118.</title>
        <authorList>
            <person name="Shiwa Y."/>
            <person name="Nishimura I."/>
            <person name="Yoshikawa H."/>
            <person name="Koyama Y."/>
            <person name="Oguma T."/>
        </authorList>
    </citation>
    <scope>NUCLEOTIDE SEQUENCE [LARGE SCALE GENOMIC DNA]</scope>
    <source>
        <strain evidence="2 3">NISL 7118</strain>
    </source>
</reference>
<dbReference type="InterPro" id="IPR036754">
    <property type="entry name" value="YbaK/aa-tRNA-synt-asso_dom_sf"/>
</dbReference>
<dbReference type="AlphaFoldDB" id="A0A2H6DDR1"/>
<dbReference type="Pfam" id="PF04073">
    <property type="entry name" value="tRNA_edit"/>
    <property type="match status" value="1"/>
</dbReference>